<dbReference type="Pfam" id="PF12705">
    <property type="entry name" value="PDDEXK_1"/>
    <property type="match status" value="1"/>
</dbReference>
<organism evidence="2 3">
    <name type="scientific">Candidatus Azambacteria bacterium GW2011_GWB1_42_17</name>
    <dbReference type="NCBI Taxonomy" id="1618615"/>
    <lineage>
        <taxon>Bacteria</taxon>
        <taxon>Candidatus Azamiibacteriota</taxon>
    </lineage>
</organism>
<proteinExistence type="predicted"/>
<comment type="caution">
    <text evidence="2">The sequence shown here is derived from an EMBL/GenBank/DDBJ whole genome shotgun (WGS) entry which is preliminary data.</text>
</comment>
<name>A0A0G0Z6S9_9BACT</name>
<evidence type="ECO:0000259" key="1">
    <source>
        <dbReference type="Pfam" id="PF12705"/>
    </source>
</evidence>
<evidence type="ECO:0000313" key="2">
    <source>
        <dbReference type="EMBL" id="KKS44359.1"/>
    </source>
</evidence>
<dbReference type="InterPro" id="IPR011604">
    <property type="entry name" value="PDDEXK-like_dom_sf"/>
</dbReference>
<accession>A0A0G0Z6S9</accession>
<feature type="domain" description="PD-(D/E)XK endonuclease-like" evidence="1">
    <location>
        <begin position="61"/>
        <end position="235"/>
    </location>
</feature>
<dbReference type="Gene3D" id="3.90.320.10">
    <property type="match status" value="1"/>
</dbReference>
<dbReference type="Proteomes" id="UP000033986">
    <property type="component" value="Unassembled WGS sequence"/>
</dbReference>
<dbReference type="AlphaFoldDB" id="A0A0G0Z6S9"/>
<dbReference type="InterPro" id="IPR038726">
    <property type="entry name" value="PDDEXK_AddAB-type"/>
</dbReference>
<protein>
    <recommendedName>
        <fullName evidence="1">PD-(D/E)XK endonuclease-like domain-containing protein</fullName>
    </recommendedName>
</protein>
<reference evidence="2 3" key="1">
    <citation type="journal article" date="2015" name="Nature">
        <title>rRNA introns, odd ribosomes, and small enigmatic genomes across a large radiation of phyla.</title>
        <authorList>
            <person name="Brown C.T."/>
            <person name="Hug L.A."/>
            <person name="Thomas B.C."/>
            <person name="Sharon I."/>
            <person name="Castelle C.J."/>
            <person name="Singh A."/>
            <person name="Wilkins M.J."/>
            <person name="Williams K.H."/>
            <person name="Banfield J.F."/>
        </authorList>
    </citation>
    <scope>NUCLEOTIDE SEQUENCE [LARGE SCALE GENOMIC DNA]</scope>
</reference>
<dbReference type="EMBL" id="LCDB01000009">
    <property type="protein sequence ID" value="KKS44359.1"/>
    <property type="molecule type" value="Genomic_DNA"/>
</dbReference>
<evidence type="ECO:0000313" key="3">
    <source>
        <dbReference type="Proteomes" id="UP000033986"/>
    </source>
</evidence>
<gene>
    <name evidence="2" type="ORF">UV07_C0009G0018</name>
</gene>
<sequence length="257" mass="29994">MDPFTFLDKIINESFNREPYAKKSWWATDLNSCLRGAFYRRKGLPPTSVISPDRFGIMEVGKIVEEWIVNKVKQSGNLVAEQLRVEAPEYEASGKVDLILDEGGHPVLYEIKSTNSFSFKYKMKNKEPQPQHKLQTLFYLWRLRKTGHCDLPEVNFSNIEGRIIYVSRDDLNRIIIPVNYSEEAIKTVVEQLEILNKAWKNDELPPVPEPVIYDEERGKWGINWVCNFCAYHELCAGRDWRSHAEQEVKERNGSLER</sequence>